<dbReference type="PANTHER" id="PTHR13008:SF7">
    <property type="entry name" value="MAP KINASE-ACTIVATING DEATH DOMAIN PROTEIN"/>
    <property type="match status" value="1"/>
</dbReference>
<feature type="region of interest" description="Disordered" evidence="4">
    <location>
        <begin position="824"/>
        <end position="870"/>
    </location>
</feature>
<feature type="compositionally biased region" description="Low complexity" evidence="4">
    <location>
        <begin position="297"/>
        <end position="308"/>
    </location>
</feature>
<keyword evidence="2" id="KW-0344">Guanine-nucleotide releasing factor</keyword>
<name>A0ABY7DVW8_MYAAR</name>
<feature type="compositionally biased region" description="Low complexity" evidence="4">
    <location>
        <begin position="478"/>
        <end position="493"/>
    </location>
</feature>
<dbReference type="Proteomes" id="UP001164746">
    <property type="component" value="Chromosome 4"/>
</dbReference>
<dbReference type="PANTHER" id="PTHR13008">
    <property type="entry name" value="MAP-KINASE ACTIVATING DEATH DOMAIN PROTEIN MADD /DENN/AEX-3 C.ELEGANS"/>
    <property type="match status" value="1"/>
</dbReference>
<sequence length="1219" mass="134593">ITPPSQPGNNELPPMPEPEGSALRNHLKQALTSMSMTPQPIKNLDVLAQNPDMWKRRESFSNNTGFNPLIYGNDVDSVDIATRVAMAVEFFAEWALCPQNVAFLRVQTSVFDPLLIGDKPKWYASQLQPILFNVYDDNSSLGAALSSASEVASDENPTDESGSDSDGAESTSSSYSSLSDFVTDMVNSEIDGTGHSDSANSQNDESDDGADSSDSSDDSSAPRYAPDESSVSVSNPNMPSSKEFRRDSGGSNSPPPRPSRPPLQPLNKSINSAFESYEKPPSPRERVPPHSPRERIPSGSGSRGTPSPREWPPPNPLAIARQHREPSDSSHERPPLSPREWPPPNPLAVARQHREPTSPREPPSPRMPRVPPPSPSLGRERFGSTGSQGSSTDSTKGSNSGSARKGNTLHPNRPGLKTMQSDPTDTKPGSLHAPPEGRGSSPSSLISTLSNDLTDFAHNASSTLSEFFGAKNPTSPSQTPTAVTPASVPTPQTHVKPAPKPFAPLGNRKALVEKSGLVKHATNRKPKTAEKQKAETKGSSNSENQQFLKEVVASVLEGQGISWLKMGRVKKLLEDENYRNFMVSRLNKNLDKKLSDDDTHIEDVPVTKPVYKGMLSLLKAFVHGLETTFQNYGIGGMASAYMVLEIAHTHHWARERTSSSKSDTSITPELNSPYGSQESLSIKGDHSPRNPDSQSLNEEHTVAALGYFGKANSSQLLPNGIKSGQSPDSTQQLEMVGSSLEEHPYKLNPGHTVKGPDMNRNIPSGQKCDIIITGSADESRHQHHPLQQLHHQHSGPTHLSSPSSDRDVMLEFVKNKGLMKSHLDQRVSSIDSDGKASVKKGRSSSLYSNKSSLSTGSRYRDGQMISTSPIPGSPEVTKTYLFEGLIGKERSRLWDQMQFWEDVYLDAVAQERDIIGMDQGPADMMDRYNSLGPGDRKRLEHDEDRLLSVLLYNLVSFMIMTRIHKTEIKKKIRRLLGKSHIGLAYSQEINNLLDKIETLHGNDIDLRPMGSRFMQKQSFTVHWGSDNKGDMLFMEVCDDCIILRSVTGSICDRWWYEKLVNMTYCPKTKVLCLWRKMGDKVQLNQFYTKKCRELYFCVKEAMEKAAMRNNSKIPGPELGGEFPVQDVKSGQGGLLQVCMEGIGLLLANSKSFIELNRIKKCFTLKGEIFILEEFDAKSKQVIQHRFKSRLADQICYAVLCVFSYVAAGNELREHQRKQT</sequence>
<feature type="region of interest" description="Disordered" evidence="4">
    <location>
        <begin position="146"/>
        <end position="448"/>
    </location>
</feature>
<feature type="compositionally biased region" description="Acidic residues" evidence="4">
    <location>
        <begin position="152"/>
        <end position="167"/>
    </location>
</feature>
<dbReference type="InterPro" id="IPR057469">
    <property type="entry name" value="PH_MADD"/>
</dbReference>
<dbReference type="Pfam" id="PF23629">
    <property type="entry name" value="Death_MADD"/>
    <property type="match status" value="1"/>
</dbReference>
<evidence type="ECO:0000256" key="3">
    <source>
        <dbReference type="ARBA" id="ARBA00023136"/>
    </source>
</evidence>
<feature type="compositionally biased region" description="Pro residues" evidence="4">
    <location>
        <begin position="335"/>
        <end position="346"/>
    </location>
</feature>
<feature type="region of interest" description="Disordered" evidence="4">
    <location>
        <begin position="466"/>
        <end position="543"/>
    </location>
</feature>
<reference evidence="7" key="1">
    <citation type="submission" date="2022-11" db="EMBL/GenBank/DDBJ databases">
        <title>Centuries of genome instability and evolution in soft-shell clam transmissible cancer (bioRxiv).</title>
        <authorList>
            <person name="Hart S.F.M."/>
            <person name="Yonemitsu M.A."/>
            <person name="Giersch R.M."/>
            <person name="Beal B.F."/>
            <person name="Arriagada G."/>
            <person name="Davis B.W."/>
            <person name="Ostrander E.A."/>
            <person name="Goff S.P."/>
            <person name="Metzger M.J."/>
        </authorList>
    </citation>
    <scope>NUCLEOTIDE SEQUENCE</scope>
    <source>
        <strain evidence="7">MELC-2E11</strain>
        <tissue evidence="7">Siphon/mantle</tissue>
    </source>
</reference>
<feature type="compositionally biased region" description="Polar residues" evidence="4">
    <location>
        <begin position="659"/>
        <end position="680"/>
    </location>
</feature>
<evidence type="ECO:0000259" key="5">
    <source>
        <dbReference type="Pfam" id="PF23629"/>
    </source>
</evidence>
<gene>
    <name evidence="7" type="ORF">MAR_007767</name>
</gene>
<accession>A0ABY7DVW8</accession>
<keyword evidence="8" id="KW-1185">Reference proteome</keyword>
<keyword evidence="3" id="KW-0472">Membrane</keyword>
<dbReference type="Pfam" id="PF25328">
    <property type="entry name" value="PH_MADD"/>
    <property type="match status" value="1"/>
</dbReference>
<dbReference type="InterPro" id="IPR039980">
    <property type="entry name" value="MADD"/>
</dbReference>
<feature type="compositionally biased region" description="Basic and acidic residues" evidence="4">
    <location>
        <begin position="276"/>
        <end position="296"/>
    </location>
</feature>
<comment type="subcellular location">
    <subcellularLocation>
        <location evidence="1">Membrane</location>
    </subcellularLocation>
</comment>
<feature type="region of interest" description="Disordered" evidence="4">
    <location>
        <begin position="1"/>
        <end position="21"/>
    </location>
</feature>
<feature type="compositionally biased region" description="Pro residues" evidence="4">
    <location>
        <begin position="253"/>
        <end position="264"/>
    </location>
</feature>
<evidence type="ECO:0000313" key="7">
    <source>
        <dbReference type="EMBL" id="WAR01209.1"/>
    </source>
</evidence>
<feature type="domain" description="MAP kinase-activating death" evidence="6">
    <location>
        <begin position="1115"/>
        <end position="1205"/>
    </location>
</feature>
<evidence type="ECO:0000259" key="6">
    <source>
        <dbReference type="Pfam" id="PF25328"/>
    </source>
</evidence>
<organism evidence="7 8">
    <name type="scientific">Mya arenaria</name>
    <name type="common">Soft-shell clam</name>
    <dbReference type="NCBI Taxonomy" id="6604"/>
    <lineage>
        <taxon>Eukaryota</taxon>
        <taxon>Metazoa</taxon>
        <taxon>Spiralia</taxon>
        <taxon>Lophotrochozoa</taxon>
        <taxon>Mollusca</taxon>
        <taxon>Bivalvia</taxon>
        <taxon>Autobranchia</taxon>
        <taxon>Heteroconchia</taxon>
        <taxon>Euheterodonta</taxon>
        <taxon>Imparidentia</taxon>
        <taxon>Neoheterodontei</taxon>
        <taxon>Myida</taxon>
        <taxon>Myoidea</taxon>
        <taxon>Myidae</taxon>
        <taxon>Mya</taxon>
    </lineage>
</organism>
<feature type="compositionally biased region" description="Low complexity" evidence="4">
    <location>
        <begin position="383"/>
        <end position="398"/>
    </location>
</feature>
<feature type="compositionally biased region" description="Polar residues" evidence="4">
    <location>
        <begin position="794"/>
        <end position="803"/>
    </location>
</feature>
<protein>
    <submittedName>
        <fullName evidence="7">MADD-like protein</fullName>
    </submittedName>
</protein>
<feature type="compositionally biased region" description="Basic and acidic residues" evidence="4">
    <location>
        <begin position="322"/>
        <end position="334"/>
    </location>
</feature>
<feature type="compositionally biased region" description="Basic and acidic residues" evidence="4">
    <location>
        <begin position="527"/>
        <end position="536"/>
    </location>
</feature>
<dbReference type="InterPro" id="IPR056574">
    <property type="entry name" value="Death_MADD"/>
</dbReference>
<feature type="compositionally biased region" description="Acidic residues" evidence="4">
    <location>
        <begin position="204"/>
        <end position="217"/>
    </location>
</feature>
<feature type="compositionally biased region" description="Pro residues" evidence="4">
    <location>
        <begin position="359"/>
        <end position="375"/>
    </location>
</feature>
<evidence type="ECO:0000313" key="8">
    <source>
        <dbReference type="Proteomes" id="UP001164746"/>
    </source>
</evidence>
<dbReference type="EMBL" id="CP111015">
    <property type="protein sequence ID" value="WAR01209.1"/>
    <property type="molecule type" value="Genomic_DNA"/>
</dbReference>
<feature type="region of interest" description="Disordered" evidence="4">
    <location>
        <begin position="777"/>
        <end position="804"/>
    </location>
</feature>
<feature type="non-terminal residue" evidence="7">
    <location>
        <position position="1"/>
    </location>
</feature>
<evidence type="ECO:0000256" key="1">
    <source>
        <dbReference type="ARBA" id="ARBA00004370"/>
    </source>
</evidence>
<feature type="region of interest" description="Disordered" evidence="4">
    <location>
        <begin position="653"/>
        <end position="696"/>
    </location>
</feature>
<evidence type="ECO:0000256" key="2">
    <source>
        <dbReference type="ARBA" id="ARBA00022658"/>
    </source>
</evidence>
<evidence type="ECO:0000256" key="4">
    <source>
        <dbReference type="SAM" id="MobiDB-lite"/>
    </source>
</evidence>
<feature type="compositionally biased region" description="Low complexity" evidence="4">
    <location>
        <begin position="843"/>
        <end position="857"/>
    </location>
</feature>
<feature type="domain" description="MAP kinase-activating death" evidence="5">
    <location>
        <begin position="916"/>
        <end position="991"/>
    </location>
</feature>
<feature type="compositionally biased region" description="Low complexity" evidence="4">
    <location>
        <begin position="229"/>
        <end position="241"/>
    </location>
</feature>
<proteinExistence type="predicted"/>
<feature type="compositionally biased region" description="Low complexity" evidence="4">
    <location>
        <begin position="168"/>
        <end position="180"/>
    </location>
</feature>